<accession>A0ABP7RT19</accession>
<dbReference type="PROSITE" id="PS51276">
    <property type="entry name" value="PEPTIDASE_C56_PFPI"/>
    <property type="match status" value="1"/>
</dbReference>
<dbReference type="Proteomes" id="UP001501747">
    <property type="component" value="Unassembled WGS sequence"/>
</dbReference>
<dbReference type="InterPro" id="IPR002818">
    <property type="entry name" value="DJ-1/PfpI"/>
</dbReference>
<reference evidence="4" key="1">
    <citation type="journal article" date="2019" name="Int. J. Syst. Evol. Microbiol.">
        <title>The Global Catalogue of Microorganisms (GCM) 10K type strain sequencing project: providing services to taxonomists for standard genome sequencing and annotation.</title>
        <authorList>
            <consortium name="The Broad Institute Genomics Platform"/>
            <consortium name="The Broad Institute Genome Sequencing Center for Infectious Disease"/>
            <person name="Wu L."/>
            <person name="Ma J."/>
        </authorList>
    </citation>
    <scope>NUCLEOTIDE SEQUENCE [LARGE SCALE GENOMIC DNA]</scope>
    <source>
        <strain evidence="4">JCM 17342</strain>
    </source>
</reference>
<dbReference type="RefSeq" id="WP_344873625.1">
    <property type="nucleotide sequence ID" value="NZ_BAABAL010000006.1"/>
</dbReference>
<dbReference type="InterPro" id="IPR006286">
    <property type="entry name" value="C56_PfpI-like"/>
</dbReference>
<comment type="similarity">
    <text evidence="1">Belongs to the peptidase C56 family.</text>
</comment>
<keyword evidence="4" id="KW-1185">Reference proteome</keyword>
<dbReference type="SUPFAM" id="SSF52317">
    <property type="entry name" value="Class I glutamine amidotransferase-like"/>
    <property type="match status" value="1"/>
</dbReference>
<evidence type="ECO:0000259" key="2">
    <source>
        <dbReference type="Pfam" id="PF01965"/>
    </source>
</evidence>
<organism evidence="3 4">
    <name type="scientific">Allokutzneria multivorans</name>
    <dbReference type="NCBI Taxonomy" id="1142134"/>
    <lineage>
        <taxon>Bacteria</taxon>
        <taxon>Bacillati</taxon>
        <taxon>Actinomycetota</taxon>
        <taxon>Actinomycetes</taxon>
        <taxon>Pseudonocardiales</taxon>
        <taxon>Pseudonocardiaceae</taxon>
        <taxon>Allokutzneria</taxon>
    </lineage>
</organism>
<evidence type="ECO:0000313" key="4">
    <source>
        <dbReference type="Proteomes" id="UP001501747"/>
    </source>
</evidence>
<protein>
    <submittedName>
        <fullName evidence="3">Type 1 glutamine amidotransferase domain-containing protein</fullName>
    </submittedName>
</protein>
<gene>
    <name evidence="3" type="ORF">GCM10022247_23070</name>
</gene>
<feature type="domain" description="DJ-1/PfpI" evidence="2">
    <location>
        <begin position="6"/>
        <end position="178"/>
    </location>
</feature>
<dbReference type="PANTHER" id="PTHR42733:SF12">
    <property type="entry name" value="PROTEINASE"/>
    <property type="match status" value="1"/>
</dbReference>
<sequence length="184" mass="19891">MAEYLKRIAFMVADEGIEQVELTSPWQAVLDAPAEPRLLGPELGSVRAFNHLEPADSFPVDITFEEAVAADYAGLVLPGGVANPDKLRMNPHAVRLVKEFVAAGKPIAAICHAPWLLVEADVVRGKTLTSFPSLATDIRNAGATWVDEEVFVCDHNGWQLITSRSPKDLDAFNAAILKVFSLGA</sequence>
<evidence type="ECO:0000313" key="3">
    <source>
        <dbReference type="EMBL" id="GAA4001765.1"/>
    </source>
</evidence>
<comment type="caution">
    <text evidence="3">The sequence shown here is derived from an EMBL/GenBank/DDBJ whole genome shotgun (WGS) entry which is preliminary data.</text>
</comment>
<dbReference type="CDD" id="cd03134">
    <property type="entry name" value="GATase1_PfpI_like"/>
    <property type="match status" value="1"/>
</dbReference>
<dbReference type="NCBIfam" id="TIGR01382">
    <property type="entry name" value="PfpI"/>
    <property type="match status" value="1"/>
</dbReference>
<dbReference type="InterPro" id="IPR029062">
    <property type="entry name" value="Class_I_gatase-like"/>
</dbReference>
<dbReference type="PANTHER" id="PTHR42733">
    <property type="entry name" value="DJ-1 PROTEIN"/>
    <property type="match status" value="1"/>
</dbReference>
<name>A0ABP7RT19_9PSEU</name>
<proteinExistence type="inferred from homology"/>
<evidence type="ECO:0000256" key="1">
    <source>
        <dbReference type="ARBA" id="ARBA00008542"/>
    </source>
</evidence>
<dbReference type="EMBL" id="BAABAL010000006">
    <property type="protein sequence ID" value="GAA4001765.1"/>
    <property type="molecule type" value="Genomic_DNA"/>
</dbReference>
<dbReference type="Pfam" id="PF01965">
    <property type="entry name" value="DJ-1_PfpI"/>
    <property type="match status" value="1"/>
</dbReference>
<keyword evidence="3" id="KW-0315">Glutamine amidotransferase</keyword>
<dbReference type="Gene3D" id="3.40.50.880">
    <property type="match status" value="1"/>
</dbReference>